<gene>
    <name evidence="3" type="ORF">PAC_11163</name>
</gene>
<dbReference type="PANTHER" id="PTHR35910">
    <property type="entry name" value="2EXR DOMAIN-CONTAINING PROTEIN"/>
    <property type="match status" value="1"/>
</dbReference>
<evidence type="ECO:0000313" key="4">
    <source>
        <dbReference type="Proteomes" id="UP000184330"/>
    </source>
</evidence>
<dbReference type="InterPro" id="IPR045518">
    <property type="entry name" value="2EXR"/>
</dbReference>
<accession>A0A1L7X8E7</accession>
<reference evidence="3 4" key="1">
    <citation type="submission" date="2016-03" db="EMBL/GenBank/DDBJ databases">
        <authorList>
            <person name="Ploux O."/>
        </authorList>
    </citation>
    <scope>NUCLEOTIDE SEQUENCE [LARGE SCALE GENOMIC DNA]</scope>
    <source>
        <strain evidence="3 4">UAMH 11012</strain>
    </source>
</reference>
<organism evidence="3 4">
    <name type="scientific">Phialocephala subalpina</name>
    <dbReference type="NCBI Taxonomy" id="576137"/>
    <lineage>
        <taxon>Eukaryota</taxon>
        <taxon>Fungi</taxon>
        <taxon>Dikarya</taxon>
        <taxon>Ascomycota</taxon>
        <taxon>Pezizomycotina</taxon>
        <taxon>Leotiomycetes</taxon>
        <taxon>Helotiales</taxon>
        <taxon>Mollisiaceae</taxon>
        <taxon>Phialocephala</taxon>
        <taxon>Phialocephala fortinii species complex</taxon>
    </lineage>
</organism>
<name>A0A1L7X8E7_9HELO</name>
<dbReference type="Proteomes" id="UP000184330">
    <property type="component" value="Unassembled WGS sequence"/>
</dbReference>
<sequence>MALITRAMASDNDPRNNTTSAFDFFCDAASALELDDNKESLPVVASIFHQFPKLPYELREQVWKLALPSKLRMLRVRVKFVPKDSKDPDKPSSTTLEFRVSRDSQETNPIRVNKSELALSITCRESRDTYLDRHPNTLPAAKGAFIRYNTNNTIVSIRNYDYLAGNADRGWFWDLIYKQQCLKRIKMLALPSTWISEQIDDRYPVLSQFVQLETLIAVTNVESRASFYQQFPASYGFVLQKDQKSIQEYAEKKFRFRYSVAPTVVMMDKNGFFDERAYRGQESWDLEEVL</sequence>
<dbReference type="Pfam" id="PF20150">
    <property type="entry name" value="2EXR"/>
    <property type="match status" value="1"/>
</dbReference>
<feature type="domain" description="2EXR" evidence="2">
    <location>
        <begin position="48"/>
        <end position="148"/>
    </location>
</feature>
<evidence type="ECO:0000313" key="3">
    <source>
        <dbReference type="EMBL" id="CZR61267.1"/>
    </source>
</evidence>
<proteinExistence type="predicted"/>
<evidence type="ECO:0000259" key="2">
    <source>
        <dbReference type="Pfam" id="PF20150"/>
    </source>
</evidence>
<dbReference type="EMBL" id="FJOG01000018">
    <property type="protein sequence ID" value="CZR61267.1"/>
    <property type="molecule type" value="Genomic_DNA"/>
</dbReference>
<dbReference type="AlphaFoldDB" id="A0A1L7X8E7"/>
<keyword evidence="4" id="KW-1185">Reference proteome</keyword>
<dbReference type="OrthoDB" id="3555378at2759"/>
<dbReference type="PANTHER" id="PTHR35910:SF1">
    <property type="entry name" value="2EXR DOMAIN-CONTAINING PROTEIN"/>
    <property type="match status" value="1"/>
</dbReference>
<feature type="region of interest" description="Disordered" evidence="1">
    <location>
        <begin position="83"/>
        <end position="102"/>
    </location>
</feature>
<evidence type="ECO:0000256" key="1">
    <source>
        <dbReference type="SAM" id="MobiDB-lite"/>
    </source>
</evidence>
<protein>
    <recommendedName>
        <fullName evidence="2">2EXR domain-containing protein</fullName>
    </recommendedName>
</protein>